<reference evidence="2" key="2">
    <citation type="submission" date="2025-08" db="UniProtKB">
        <authorList>
            <consortium name="Ensembl"/>
        </authorList>
    </citation>
    <scope>IDENTIFICATION</scope>
</reference>
<sequence>MAVFHCSHPHEHGLHDAGPDPVSHPPPGHEPLLPAGVPTPEQDRPGLQFPLLQHCPRRPRPEAALHHRNSSPSEGQHGPRMSSLGPRPTRHCPSFDVAPLQGRTGPSQGGVACNNIPAPSWFTRCNKTWA</sequence>
<feature type="compositionally biased region" description="Basic and acidic residues" evidence="1">
    <location>
        <begin position="8"/>
        <end position="18"/>
    </location>
</feature>
<evidence type="ECO:0000256" key="1">
    <source>
        <dbReference type="SAM" id="MobiDB-lite"/>
    </source>
</evidence>
<organism evidence="2 3">
    <name type="scientific">Sus scrofa</name>
    <name type="common">Pig</name>
    <dbReference type="NCBI Taxonomy" id="9823"/>
    <lineage>
        <taxon>Eukaryota</taxon>
        <taxon>Metazoa</taxon>
        <taxon>Chordata</taxon>
        <taxon>Craniata</taxon>
        <taxon>Vertebrata</taxon>
        <taxon>Euteleostomi</taxon>
        <taxon>Mammalia</taxon>
        <taxon>Eutheria</taxon>
        <taxon>Laurasiatheria</taxon>
        <taxon>Artiodactyla</taxon>
        <taxon>Suina</taxon>
        <taxon>Suidae</taxon>
        <taxon>Sus</taxon>
    </lineage>
</organism>
<feature type="region of interest" description="Disordered" evidence="1">
    <location>
        <begin position="1"/>
        <end position="111"/>
    </location>
</feature>
<accession>A0A4X1VUR6</accession>
<protein>
    <submittedName>
        <fullName evidence="2">Uncharacterized protein</fullName>
    </submittedName>
</protein>
<proteinExistence type="predicted"/>
<reference evidence="2 3" key="1">
    <citation type="submission" date="2017-08" db="EMBL/GenBank/DDBJ databases">
        <title>USMARCv1.0.</title>
        <authorList>
            <person name="Hannum G.I."/>
            <person name="Koren S."/>
            <person name="Schroeder S.G."/>
            <person name="Chin S.C."/>
            <person name="Nonneman D.J."/>
            <person name="Becker S.A."/>
            <person name="Rosen B.D."/>
            <person name="Bickhart D.M."/>
            <person name="Putnam N.H."/>
            <person name="Green R.E."/>
            <person name="Tuggle C.K."/>
            <person name="Liu H."/>
            <person name="Rohrer G.A."/>
            <person name="Warr A."/>
            <person name="Hall R."/>
            <person name="Kim K."/>
            <person name="Hume D.A."/>
            <person name="Talbot R."/>
            <person name="Chow W."/>
            <person name="Howe K."/>
            <person name="Schwartz A.S."/>
            <person name="Watson M."/>
            <person name="Archibald A.L."/>
            <person name="Phillippy A.M."/>
            <person name="Smith T.P.L."/>
        </authorList>
    </citation>
    <scope>NUCLEOTIDE SEQUENCE [LARGE SCALE GENOMIC DNA]</scope>
</reference>
<evidence type="ECO:0000313" key="2">
    <source>
        <dbReference type="Ensembl" id="ENSSSCP00070045607.1"/>
    </source>
</evidence>
<dbReference type="AlphaFoldDB" id="A0A4X1VUR6"/>
<evidence type="ECO:0000313" key="3">
    <source>
        <dbReference type="Proteomes" id="UP000314985"/>
    </source>
</evidence>
<dbReference type="Ensembl" id="ENSSSCT00070053792.1">
    <property type="protein sequence ID" value="ENSSSCP00070045607.1"/>
    <property type="gene ID" value="ENSSSCG00070026818.1"/>
</dbReference>
<dbReference type="Proteomes" id="UP000314985">
    <property type="component" value="Chromosome 6"/>
</dbReference>
<name>A0A4X1VUR6_PIG</name>